<feature type="binding site" evidence="9">
    <location>
        <position position="25"/>
    </location>
    <ligand>
        <name>5-amino-6-(D-ribitylamino)uracil</name>
        <dbReference type="ChEBI" id="CHEBI:15934"/>
    </ligand>
</feature>
<dbReference type="GO" id="GO:0005829">
    <property type="term" value="C:cytosol"/>
    <property type="evidence" value="ECO:0007669"/>
    <property type="project" value="TreeGrafter"/>
</dbReference>
<accession>A0A1C2G1S2</accession>
<comment type="catalytic activity">
    <reaction evidence="6 9">
        <text>(2S)-2-hydroxy-3-oxobutyl phosphate + 5-amino-6-(D-ribitylamino)uracil = 6,7-dimethyl-8-(1-D-ribityl)lumazine + phosphate + 2 H2O + H(+)</text>
        <dbReference type="Rhea" id="RHEA:26152"/>
        <dbReference type="ChEBI" id="CHEBI:15377"/>
        <dbReference type="ChEBI" id="CHEBI:15378"/>
        <dbReference type="ChEBI" id="CHEBI:15934"/>
        <dbReference type="ChEBI" id="CHEBI:43474"/>
        <dbReference type="ChEBI" id="CHEBI:58201"/>
        <dbReference type="ChEBI" id="CHEBI:58830"/>
        <dbReference type="EC" id="2.5.1.78"/>
    </reaction>
</comment>
<dbReference type="FunFam" id="3.40.50.960:FF:000001">
    <property type="entry name" value="6,7-dimethyl-8-ribityllumazine synthase"/>
    <property type="match status" value="1"/>
</dbReference>
<name>A0A1C2G1S2_9GAMM</name>
<dbReference type="InterPro" id="IPR036467">
    <property type="entry name" value="LS/RS_sf"/>
</dbReference>
<feature type="active site" description="Proton donor" evidence="9">
    <location>
        <position position="91"/>
    </location>
</feature>
<dbReference type="STRING" id="163359.A9R16_11710"/>
<comment type="pathway">
    <text evidence="1 9">Cofactor biosynthesis; riboflavin biosynthesis; riboflavin from 2-hydroxy-3-oxobutyl phosphate and 5-amino-6-(D-ribitylamino)uracil: step 1/2.</text>
</comment>
<evidence type="ECO:0000256" key="2">
    <source>
        <dbReference type="ARBA" id="ARBA00007424"/>
    </source>
</evidence>
<comment type="function">
    <text evidence="7 9">Catalyzes the formation of 6,7-dimethyl-8-ribityllumazine by condensation of 5-amino-6-(D-ribitylamino)uracil with 3,4-dihydroxy-2-butanone 4-phosphate. This is the penultimate step in the biosynthesis of riboflavin.</text>
</comment>
<evidence type="ECO:0000256" key="7">
    <source>
        <dbReference type="ARBA" id="ARBA00058151"/>
    </source>
</evidence>
<dbReference type="GO" id="GO:0009231">
    <property type="term" value="P:riboflavin biosynthetic process"/>
    <property type="evidence" value="ECO:0007669"/>
    <property type="project" value="UniProtKB-UniRule"/>
</dbReference>
<feature type="binding site" evidence="9">
    <location>
        <begin position="88"/>
        <end position="89"/>
    </location>
    <ligand>
        <name>(2S)-2-hydroxy-3-oxobutyl phosphate</name>
        <dbReference type="ChEBI" id="CHEBI:58830"/>
    </ligand>
</feature>
<dbReference type="Proteomes" id="UP000253250">
    <property type="component" value="Unassembled WGS sequence"/>
</dbReference>
<keyword evidence="11" id="KW-1185">Reference proteome</keyword>
<sequence length="159" mass="16417">MSSERVIDGSLVAGEARFGIVLARFNAFVGERLLEGALDTLRRHGAAPESITVVRVPGAFELPLAAQAMAEAGVYEGLVALGAVIRGATPHFDFVAGECVKGLAQVGLKTGVPVALGVLTTDTVAQAIDRSGAKAGNKGAEAALSILEMVDVLRRLRHS</sequence>
<evidence type="ECO:0000256" key="8">
    <source>
        <dbReference type="ARBA" id="ARBA00072606"/>
    </source>
</evidence>
<dbReference type="AlphaFoldDB" id="A0A1C2G1S2"/>
<dbReference type="NCBIfam" id="NF000812">
    <property type="entry name" value="PRK00061.1-4"/>
    <property type="match status" value="1"/>
</dbReference>
<feature type="binding site" evidence="9">
    <location>
        <position position="116"/>
    </location>
    <ligand>
        <name>5-amino-6-(D-ribitylamino)uracil</name>
        <dbReference type="ChEBI" id="CHEBI:15934"/>
    </ligand>
</feature>
<protein>
    <recommendedName>
        <fullName evidence="8 9">6,7-dimethyl-8-ribityllumazine synthase</fullName>
        <shortName evidence="9">DMRL synthase</shortName>
        <shortName evidence="9">LS</shortName>
        <shortName evidence="9">Lumazine synthase</shortName>
        <ecNumber evidence="3 9">2.5.1.78</ecNumber>
    </recommendedName>
</protein>
<evidence type="ECO:0000256" key="3">
    <source>
        <dbReference type="ARBA" id="ARBA00012664"/>
    </source>
</evidence>
<evidence type="ECO:0000256" key="4">
    <source>
        <dbReference type="ARBA" id="ARBA00022619"/>
    </source>
</evidence>
<feature type="binding site" evidence="9">
    <location>
        <begin position="83"/>
        <end position="85"/>
    </location>
    <ligand>
        <name>5-amino-6-(D-ribitylamino)uracil</name>
        <dbReference type="ChEBI" id="CHEBI:15934"/>
    </ligand>
</feature>
<dbReference type="Pfam" id="PF00885">
    <property type="entry name" value="DMRL_synthase"/>
    <property type="match status" value="1"/>
</dbReference>
<dbReference type="SUPFAM" id="SSF52121">
    <property type="entry name" value="Lumazine synthase"/>
    <property type="match status" value="1"/>
</dbReference>
<comment type="similarity">
    <text evidence="2 9">Belongs to the DMRL synthase family.</text>
</comment>
<dbReference type="Gene3D" id="3.40.50.960">
    <property type="entry name" value="Lumazine/riboflavin synthase"/>
    <property type="match status" value="1"/>
</dbReference>
<evidence type="ECO:0000313" key="11">
    <source>
        <dbReference type="Proteomes" id="UP000253250"/>
    </source>
</evidence>
<organism evidence="10 11">
    <name type="scientific">Acidiferrobacter thiooxydans</name>
    <dbReference type="NCBI Taxonomy" id="163359"/>
    <lineage>
        <taxon>Bacteria</taxon>
        <taxon>Pseudomonadati</taxon>
        <taxon>Pseudomonadota</taxon>
        <taxon>Gammaproteobacteria</taxon>
        <taxon>Acidiferrobacterales</taxon>
        <taxon>Acidiferrobacteraceae</taxon>
        <taxon>Acidiferrobacter</taxon>
    </lineage>
</organism>
<keyword evidence="5 9" id="KW-0808">Transferase</keyword>
<evidence type="ECO:0000256" key="5">
    <source>
        <dbReference type="ARBA" id="ARBA00022679"/>
    </source>
</evidence>
<dbReference type="InterPro" id="IPR002180">
    <property type="entry name" value="LS/RS"/>
</dbReference>
<feature type="binding site" evidence="9">
    <location>
        <position position="130"/>
    </location>
    <ligand>
        <name>(2S)-2-hydroxy-3-oxobutyl phosphate</name>
        <dbReference type="ChEBI" id="CHEBI:58830"/>
    </ligand>
</feature>
<dbReference type="PANTHER" id="PTHR21058">
    <property type="entry name" value="6,7-DIMETHYL-8-RIBITYLLUMAZINE SYNTHASE DMRL SYNTHASE LUMAZINE SYNTHASE"/>
    <property type="match status" value="1"/>
</dbReference>
<dbReference type="CDD" id="cd09209">
    <property type="entry name" value="Lumazine_synthase-I"/>
    <property type="match status" value="1"/>
</dbReference>
<evidence type="ECO:0000256" key="6">
    <source>
        <dbReference type="ARBA" id="ARBA00048785"/>
    </source>
</evidence>
<dbReference type="RefSeq" id="WP_065970292.1">
    <property type="nucleotide sequence ID" value="NZ_CP080624.1"/>
</dbReference>
<dbReference type="InterPro" id="IPR034964">
    <property type="entry name" value="LS"/>
</dbReference>
<dbReference type="GO" id="GO:0009349">
    <property type="term" value="C:riboflavin synthase complex"/>
    <property type="evidence" value="ECO:0007669"/>
    <property type="project" value="UniProtKB-UniRule"/>
</dbReference>
<dbReference type="OrthoDB" id="9809709at2"/>
<evidence type="ECO:0000313" key="10">
    <source>
        <dbReference type="EMBL" id="RCN59051.1"/>
    </source>
</evidence>
<dbReference type="NCBIfam" id="TIGR00114">
    <property type="entry name" value="lumazine-synth"/>
    <property type="match status" value="1"/>
</dbReference>
<comment type="subunit">
    <text evidence="9">Forms an icosahedral capsid composed of 60 subunits, arranged as a dodecamer of pentamers.</text>
</comment>
<dbReference type="HAMAP" id="MF_00178">
    <property type="entry name" value="Lumazine_synth"/>
    <property type="match status" value="1"/>
</dbReference>
<dbReference type="EC" id="2.5.1.78" evidence="3 9"/>
<dbReference type="GO" id="GO:0000906">
    <property type="term" value="F:6,7-dimethyl-8-ribityllumazine synthase activity"/>
    <property type="evidence" value="ECO:0007669"/>
    <property type="project" value="UniProtKB-UniRule"/>
</dbReference>
<proteinExistence type="inferred from homology"/>
<feature type="binding site" evidence="9">
    <location>
        <begin position="59"/>
        <end position="61"/>
    </location>
    <ligand>
        <name>5-amino-6-(D-ribitylamino)uracil</name>
        <dbReference type="ChEBI" id="CHEBI:15934"/>
    </ligand>
</feature>
<evidence type="ECO:0000256" key="1">
    <source>
        <dbReference type="ARBA" id="ARBA00004917"/>
    </source>
</evidence>
<keyword evidence="4 9" id="KW-0686">Riboflavin biosynthesis</keyword>
<reference evidence="10 11" key="1">
    <citation type="submission" date="2018-02" db="EMBL/GenBank/DDBJ databases">
        <title>Insights into the biology of acidophilic members of the Acidiferrobacteraceae family derived from comparative genomic analyses.</title>
        <authorList>
            <person name="Issotta F."/>
            <person name="Thyssen C."/>
            <person name="Mena C."/>
            <person name="Moya A."/>
            <person name="Bellenberg S."/>
            <person name="Sproer C."/>
            <person name="Covarrubias P.C."/>
            <person name="Sand W."/>
            <person name="Quatrini R."/>
            <person name="Vera M."/>
        </authorList>
    </citation>
    <scope>NUCLEOTIDE SEQUENCE [LARGE SCALE GENOMIC DNA]</scope>
    <source>
        <strain evidence="11">m-1</strain>
    </source>
</reference>
<dbReference type="EMBL" id="PSYR01000001">
    <property type="protein sequence ID" value="RCN59051.1"/>
    <property type="molecule type" value="Genomic_DNA"/>
</dbReference>
<dbReference type="UniPathway" id="UPA00275">
    <property type="reaction ID" value="UER00404"/>
</dbReference>
<gene>
    <name evidence="9" type="primary">ribH</name>
    <name evidence="10" type="ORF">C4900_04745</name>
</gene>
<dbReference type="PANTHER" id="PTHR21058:SF0">
    <property type="entry name" value="6,7-DIMETHYL-8-RIBITYLLUMAZINE SYNTHASE"/>
    <property type="match status" value="1"/>
</dbReference>
<evidence type="ECO:0000256" key="9">
    <source>
        <dbReference type="HAMAP-Rule" id="MF_00178"/>
    </source>
</evidence>
<comment type="caution">
    <text evidence="10">The sequence shown here is derived from an EMBL/GenBank/DDBJ whole genome shotgun (WGS) entry which is preliminary data.</text>
</comment>